<evidence type="ECO:0000313" key="6">
    <source>
        <dbReference type="EMBL" id="SHG88790.1"/>
    </source>
</evidence>
<dbReference type="PANTHER" id="PTHR30419">
    <property type="entry name" value="HTH-TYPE TRANSCRIPTIONAL REGULATOR YBHD"/>
    <property type="match status" value="1"/>
</dbReference>
<dbReference type="InterPro" id="IPR005119">
    <property type="entry name" value="LysR_subst-bd"/>
</dbReference>
<gene>
    <name evidence="6" type="ORF">SAMN04488135_101525</name>
</gene>
<evidence type="ECO:0000313" key="7">
    <source>
        <dbReference type="Proteomes" id="UP000184226"/>
    </source>
</evidence>
<comment type="similarity">
    <text evidence="1">Belongs to the LysR transcriptional regulatory family.</text>
</comment>
<dbReference type="EMBL" id="FQXE01000001">
    <property type="protein sequence ID" value="SHG88790.1"/>
    <property type="molecule type" value="Genomic_DNA"/>
</dbReference>
<proteinExistence type="inferred from homology"/>
<dbReference type="GO" id="GO:0003700">
    <property type="term" value="F:DNA-binding transcription factor activity"/>
    <property type="evidence" value="ECO:0007669"/>
    <property type="project" value="InterPro"/>
</dbReference>
<dbReference type="RefSeq" id="WP_073101494.1">
    <property type="nucleotide sequence ID" value="NZ_FQXE01000001.1"/>
</dbReference>
<accession>A0A1M5NGZ2</accession>
<reference evidence="6 7" key="1">
    <citation type="submission" date="2016-11" db="EMBL/GenBank/DDBJ databases">
        <authorList>
            <person name="Jaros S."/>
            <person name="Januszkiewicz K."/>
            <person name="Wedrychowicz H."/>
        </authorList>
    </citation>
    <scope>NUCLEOTIDE SEQUENCE [LARGE SCALE GENOMIC DNA]</scope>
    <source>
        <strain evidence="6 7">CGMCC 1.10190</strain>
    </source>
</reference>
<keyword evidence="3" id="KW-0238">DNA-binding</keyword>
<dbReference type="FunFam" id="1.10.10.10:FF:000001">
    <property type="entry name" value="LysR family transcriptional regulator"/>
    <property type="match status" value="1"/>
</dbReference>
<dbReference type="SUPFAM" id="SSF53850">
    <property type="entry name" value="Periplasmic binding protein-like II"/>
    <property type="match status" value="1"/>
</dbReference>
<keyword evidence="2" id="KW-0805">Transcription regulation</keyword>
<dbReference type="GO" id="GO:0005829">
    <property type="term" value="C:cytosol"/>
    <property type="evidence" value="ECO:0007669"/>
    <property type="project" value="TreeGrafter"/>
</dbReference>
<evidence type="ECO:0000256" key="3">
    <source>
        <dbReference type="ARBA" id="ARBA00023125"/>
    </source>
</evidence>
<dbReference type="PROSITE" id="PS50931">
    <property type="entry name" value="HTH_LYSR"/>
    <property type="match status" value="1"/>
</dbReference>
<dbReference type="Proteomes" id="UP000184226">
    <property type="component" value="Unassembled WGS sequence"/>
</dbReference>
<dbReference type="Pfam" id="PF00126">
    <property type="entry name" value="HTH_1"/>
    <property type="match status" value="1"/>
</dbReference>
<dbReference type="AlphaFoldDB" id="A0A1M5NGZ2"/>
<feature type="domain" description="HTH lysR-type" evidence="5">
    <location>
        <begin position="1"/>
        <end position="58"/>
    </location>
</feature>
<evidence type="ECO:0000259" key="5">
    <source>
        <dbReference type="PROSITE" id="PS50931"/>
    </source>
</evidence>
<organism evidence="6 7">
    <name type="scientific">Pollutimonas bauzanensis</name>
    <dbReference type="NCBI Taxonomy" id="658167"/>
    <lineage>
        <taxon>Bacteria</taxon>
        <taxon>Pseudomonadati</taxon>
        <taxon>Pseudomonadota</taxon>
        <taxon>Betaproteobacteria</taxon>
        <taxon>Burkholderiales</taxon>
        <taxon>Alcaligenaceae</taxon>
        <taxon>Pollutimonas</taxon>
    </lineage>
</organism>
<dbReference type="InterPro" id="IPR036388">
    <property type="entry name" value="WH-like_DNA-bd_sf"/>
</dbReference>
<dbReference type="InterPro" id="IPR050950">
    <property type="entry name" value="HTH-type_LysR_regulators"/>
</dbReference>
<keyword evidence="4" id="KW-0804">Transcription</keyword>
<dbReference type="STRING" id="658167.SAMN04488135_101525"/>
<dbReference type="Pfam" id="PF03466">
    <property type="entry name" value="LysR_substrate"/>
    <property type="match status" value="1"/>
</dbReference>
<evidence type="ECO:0000256" key="4">
    <source>
        <dbReference type="ARBA" id="ARBA00023163"/>
    </source>
</evidence>
<dbReference type="InterPro" id="IPR036390">
    <property type="entry name" value="WH_DNA-bd_sf"/>
</dbReference>
<evidence type="ECO:0000256" key="1">
    <source>
        <dbReference type="ARBA" id="ARBA00009437"/>
    </source>
</evidence>
<dbReference type="InterPro" id="IPR000847">
    <property type="entry name" value="LysR_HTH_N"/>
</dbReference>
<protein>
    <submittedName>
        <fullName evidence="6">LysR family transcriptional regulator, nitrogen assimilation regulatory protein</fullName>
    </submittedName>
</protein>
<dbReference type="Gene3D" id="3.40.190.290">
    <property type="match status" value="1"/>
</dbReference>
<dbReference type="GO" id="GO:0003677">
    <property type="term" value="F:DNA binding"/>
    <property type="evidence" value="ECO:0007669"/>
    <property type="project" value="UniProtKB-KW"/>
</dbReference>
<name>A0A1M5NGZ2_9BURK</name>
<sequence length="313" mass="33698">MDLKRLEYFLLVADHGSFSRASSVIGIAQPALGRQVQRLEEICGAKLLYRHGRGVSLTPEGQVFADRIRPLVAELASATEGLSAGERPLSGVVTIGMTPTVMSLMGLPLLQRLRELAPGVKLNFLTGYSGYVHEWLVDGRLDIAILHDARRSQHIAVDFLASARLFLVSHPGQAQKAGIMRRQSLSVRSLAGLPLALPSRTHGLRRTLEAAATKLQIALDIEYELDTLTLLKDVALAGIAHTVLALPAVLAEVKSGALKATALTGPQVETRLMVATSLNRPLTQAGRAVLDEIRPVLIDSIKLASIPLYIQVA</sequence>
<dbReference type="SUPFAM" id="SSF46785">
    <property type="entry name" value="Winged helix' DNA-binding domain"/>
    <property type="match status" value="1"/>
</dbReference>
<dbReference type="PRINTS" id="PR00039">
    <property type="entry name" value="HTHLYSR"/>
</dbReference>
<keyword evidence="7" id="KW-1185">Reference proteome</keyword>
<dbReference type="Gene3D" id="1.10.10.10">
    <property type="entry name" value="Winged helix-like DNA-binding domain superfamily/Winged helix DNA-binding domain"/>
    <property type="match status" value="1"/>
</dbReference>
<dbReference type="OrthoDB" id="8587114at2"/>
<evidence type="ECO:0000256" key="2">
    <source>
        <dbReference type="ARBA" id="ARBA00023015"/>
    </source>
</evidence>